<dbReference type="EMBL" id="RYFG02000020">
    <property type="protein sequence ID" value="TRX01426.1"/>
    <property type="molecule type" value="Genomic_DNA"/>
</dbReference>
<name>A0ABY3CEB1_9GAMM</name>
<evidence type="ECO:0000313" key="1">
    <source>
        <dbReference type="EMBL" id="TRX01426.1"/>
    </source>
</evidence>
<dbReference type="Proteomes" id="UP000733744">
    <property type="component" value="Unassembled WGS sequence"/>
</dbReference>
<reference evidence="1 2" key="1">
    <citation type="journal article" date="2019" name="Antonie Van Leeuwenhoek">
        <title>Description of 'Ca. Methylobacter oryzae' KRF1, a novel species from the environmentally important Methylobacter clade 2.</title>
        <authorList>
            <person name="Khatri K."/>
            <person name="Mohite J.A."/>
            <person name="Pandit P.S."/>
            <person name="Bahulikar R."/>
            <person name="Rahalkar M.C."/>
        </authorList>
    </citation>
    <scope>NUCLEOTIDE SEQUENCE [LARGE SCALE GENOMIC DNA]</scope>
    <source>
        <strain evidence="1 2">KRF1</strain>
    </source>
</reference>
<dbReference type="InterPro" id="IPR021327">
    <property type="entry name" value="DUF2934"/>
</dbReference>
<proteinExistence type="predicted"/>
<gene>
    <name evidence="1" type="ORF">EKO24_003855</name>
</gene>
<sequence>MAKKAKEEVANTEENRSTIYLPDRNAKIAERAYYKAEGRGFTPGYELEDWLEAEQEFLL</sequence>
<comment type="caution">
    <text evidence="1">The sequence shown here is derived from an EMBL/GenBank/DDBJ whole genome shotgun (WGS) entry which is preliminary data.</text>
</comment>
<organism evidence="1 2">
    <name type="scientific">Candidatus Methylobacter oryzae</name>
    <dbReference type="NCBI Taxonomy" id="2497749"/>
    <lineage>
        <taxon>Bacteria</taxon>
        <taxon>Pseudomonadati</taxon>
        <taxon>Pseudomonadota</taxon>
        <taxon>Gammaproteobacteria</taxon>
        <taxon>Methylococcales</taxon>
        <taxon>Methylococcaceae</taxon>
        <taxon>Methylobacter</taxon>
    </lineage>
</organism>
<dbReference type="RefSeq" id="WP_127029851.1">
    <property type="nucleotide sequence ID" value="NZ_RYFG02000020.1"/>
</dbReference>
<evidence type="ECO:0000313" key="2">
    <source>
        <dbReference type="Proteomes" id="UP000733744"/>
    </source>
</evidence>
<accession>A0ABY3CEB1</accession>
<dbReference type="Pfam" id="PF11154">
    <property type="entry name" value="DUF2934"/>
    <property type="match status" value="1"/>
</dbReference>
<keyword evidence="2" id="KW-1185">Reference proteome</keyword>
<protein>
    <submittedName>
        <fullName evidence="1">DUF2934 domain-containing protein</fullName>
    </submittedName>
</protein>